<evidence type="ECO:0000256" key="1">
    <source>
        <dbReference type="PROSITE-ProRule" id="PRU00649"/>
    </source>
</evidence>
<dbReference type="SUPFAM" id="SSF47676">
    <property type="entry name" value="Conserved domain common to transcription factors TFIIS, elongin A, CRSP70"/>
    <property type="match status" value="1"/>
</dbReference>
<dbReference type="PANTHER" id="PTHR46554:SF2">
    <property type="entry name" value="TFIIS N-TERMINAL DOMAIN-CONTAINING PROTEIN"/>
    <property type="match status" value="1"/>
</dbReference>
<feature type="region of interest" description="Disordered" evidence="2">
    <location>
        <begin position="307"/>
        <end position="366"/>
    </location>
</feature>
<comment type="subcellular location">
    <subcellularLocation>
        <location evidence="1">Nucleus</location>
    </subcellularLocation>
</comment>
<keyword evidence="1" id="KW-0539">Nucleus</keyword>
<evidence type="ECO:0000256" key="2">
    <source>
        <dbReference type="SAM" id="MobiDB-lite"/>
    </source>
</evidence>
<feature type="domain" description="TFIIS N-terminal" evidence="3">
    <location>
        <begin position="139"/>
        <end position="210"/>
    </location>
</feature>
<dbReference type="PROSITE" id="PS51319">
    <property type="entry name" value="TFIIS_N"/>
    <property type="match status" value="1"/>
</dbReference>
<dbReference type="PANTHER" id="PTHR46554">
    <property type="entry name" value="MEDIATOR OF RNA POLYMERASE II TRANSCRIPTION SUBUNIT 26A-RELATED"/>
    <property type="match status" value="1"/>
</dbReference>
<gene>
    <name evidence="4" type="ORF">FSB_LOCUS37068</name>
</gene>
<protein>
    <recommendedName>
        <fullName evidence="3">TFIIS N-terminal domain-containing protein</fullName>
    </recommendedName>
</protein>
<dbReference type="AlphaFoldDB" id="A0A2N9H3U5"/>
<dbReference type="Pfam" id="PF08711">
    <property type="entry name" value="Med26"/>
    <property type="match status" value="1"/>
</dbReference>
<feature type="compositionally biased region" description="Polar residues" evidence="2">
    <location>
        <begin position="307"/>
        <end position="323"/>
    </location>
</feature>
<dbReference type="EMBL" id="OIVN01003157">
    <property type="protein sequence ID" value="SPD09186.1"/>
    <property type="molecule type" value="Genomic_DNA"/>
</dbReference>
<reference evidence="4" key="1">
    <citation type="submission" date="2018-02" db="EMBL/GenBank/DDBJ databases">
        <authorList>
            <person name="Cohen D.B."/>
            <person name="Kent A.D."/>
        </authorList>
    </citation>
    <scope>NUCLEOTIDE SEQUENCE</scope>
</reference>
<dbReference type="InterPro" id="IPR035441">
    <property type="entry name" value="TFIIS/LEDGF_dom_sf"/>
</dbReference>
<sequence>MKAKSLNYWRNYFQGVNSSIFEIIDNAIIVAATDHPNEFRLQRVQIAEKLYSCQLTQFCGHEHKELEMPLKTNNDILSDEYARFSDNSAELEVGGVGQTKVDSSMDDQAEMNMTQVSKYSYSEAEALTDEIDEESEMVGEVLRIKEILDNSKYESKTVLFDSLRRLQLMVLSVEVLQATKIGKAVNALRGHSGWKIMIKEWVDSAAVIAEGSTDSNPSTVVDEEGLPFPPLDEGALFASQTPIELSQFFDGIDDDGNPEINMEYDKKHESGIEPLPGNQNRTKQYSQLPKEATTPINDKKHQLIQQESVDKVTSNTEPSNTESGLGGPPKLKLEQKVNNKIEFQNNPDKKIIHKSPSTSQEDRCRPLDDAAIQAKLEATKRKLHDGYQHIENGL</sequence>
<accession>A0A2N9H3U5</accession>
<proteinExistence type="predicted"/>
<dbReference type="InterPro" id="IPR017923">
    <property type="entry name" value="TFIIS_N"/>
</dbReference>
<dbReference type="CDD" id="cd00183">
    <property type="entry name" value="TFIIS_I"/>
    <property type="match status" value="1"/>
</dbReference>
<evidence type="ECO:0000313" key="4">
    <source>
        <dbReference type="EMBL" id="SPD09186.1"/>
    </source>
</evidence>
<organism evidence="4">
    <name type="scientific">Fagus sylvatica</name>
    <name type="common">Beechnut</name>
    <dbReference type="NCBI Taxonomy" id="28930"/>
    <lineage>
        <taxon>Eukaryota</taxon>
        <taxon>Viridiplantae</taxon>
        <taxon>Streptophyta</taxon>
        <taxon>Embryophyta</taxon>
        <taxon>Tracheophyta</taxon>
        <taxon>Spermatophyta</taxon>
        <taxon>Magnoliopsida</taxon>
        <taxon>eudicotyledons</taxon>
        <taxon>Gunneridae</taxon>
        <taxon>Pentapetalae</taxon>
        <taxon>rosids</taxon>
        <taxon>fabids</taxon>
        <taxon>Fagales</taxon>
        <taxon>Fagaceae</taxon>
        <taxon>Fagus</taxon>
    </lineage>
</organism>
<dbReference type="Gene3D" id="1.20.930.10">
    <property type="entry name" value="Conserved domain common to transcription factors TFIIS, elongin A, CRSP70"/>
    <property type="match status" value="1"/>
</dbReference>
<name>A0A2N9H3U5_FAGSY</name>
<dbReference type="GO" id="GO:0005634">
    <property type="term" value="C:nucleus"/>
    <property type="evidence" value="ECO:0007669"/>
    <property type="project" value="UniProtKB-SubCell"/>
</dbReference>
<evidence type="ECO:0000259" key="3">
    <source>
        <dbReference type="PROSITE" id="PS51319"/>
    </source>
</evidence>